<evidence type="ECO:0000256" key="4">
    <source>
        <dbReference type="ARBA" id="ARBA00022991"/>
    </source>
</evidence>
<comment type="function">
    <text evidence="7">May have a photoreceptor function.</text>
</comment>
<reference evidence="10" key="1">
    <citation type="submission" date="2019-09" db="EMBL/GenBank/DDBJ databases">
        <title>Genomic analysis of Haloferax sp. CBA1149.</title>
        <authorList>
            <person name="Roh S.W."/>
        </authorList>
    </citation>
    <scope>NUCLEOTIDE SEQUENCE</scope>
    <source>
        <strain evidence="10">CBA1149</strain>
    </source>
</reference>
<dbReference type="PRINTS" id="PR00147">
    <property type="entry name" value="DNAPHOTLYASE"/>
</dbReference>
<accession>A0A643K079</accession>
<dbReference type="InterPro" id="IPR005101">
    <property type="entry name" value="Cryptochr/Photolyase_FAD-bd"/>
</dbReference>
<sequence length="485" mass="54948">MSPSTALVWFRRDLRLHDNDALVAACDADHVVPVYCFDPRDYGQRSFGGHHSFEFQKTGHHRARFRLESVTDLRSSLRDHGSDLLIRVGRPESVLPDVAAAVDADTVTMHTLPTAEEKHVESAVTHAFADANVSVRPFWGHTLTHIDDLPMALADVPDTYTTFRKAVEAESPVRDPVPIPDIPALPSNTPEVGTLPSLSDLGPETSLSPDDRGVLSFDGGETAGLARVESYIWEGDHLRTYKETRNGMLGADYSSKFSPWLNEGCLSPRSVQSEVERYEDSRVKNDSTYWLTFELRWRDFFQFQFAKHGTDFFHRGGIRHRTDIEWRTDDTQFERWATGQTGIPFVDANMRELNATGYMSNRGRQNAASFFANNLRLDWRRGAAYFETQLVDYDPASNYGNWAYIAGVGNDSRDRYFDIVKQARQYDGDAAYVKHWVSELADLPPTYAHEPWKMSDTEQAQYGVEVGVDYPAPVVDLDASYEKLR</sequence>
<dbReference type="Gene3D" id="1.25.40.80">
    <property type="match status" value="1"/>
</dbReference>
<feature type="binding site" evidence="5">
    <location>
        <begin position="254"/>
        <end position="258"/>
    </location>
    <ligand>
        <name>FAD</name>
        <dbReference type="ChEBI" id="CHEBI:57692"/>
    </ligand>
</feature>
<comment type="cofactor">
    <cofactor evidence="7">
        <name>(6R)-5,10-methylene-5,6,7,8-tetrahydrofolate</name>
        <dbReference type="ChEBI" id="CHEBI:15636"/>
    </cofactor>
    <text evidence="7">Binds 1 5,10-methenyltetrahydrofolate (MTHF) per subunit.</text>
</comment>
<dbReference type="SUPFAM" id="SSF48173">
    <property type="entry name" value="Cryptochrome/photolyase FAD-binding domain"/>
    <property type="match status" value="1"/>
</dbReference>
<dbReference type="PROSITE" id="PS51645">
    <property type="entry name" value="PHR_CRY_ALPHA_BETA"/>
    <property type="match status" value="1"/>
</dbReference>
<dbReference type="RefSeq" id="WP_151137474.1">
    <property type="nucleotide sequence ID" value="NZ_VZUS01000001.1"/>
</dbReference>
<gene>
    <name evidence="10" type="ORF">Hfx1149_09015</name>
</gene>
<evidence type="ECO:0000256" key="6">
    <source>
        <dbReference type="PIRSR" id="PIRSR602081-2"/>
    </source>
</evidence>
<dbReference type="SUPFAM" id="SSF52425">
    <property type="entry name" value="Cryptochrome/photolyase, N-terminal domain"/>
    <property type="match status" value="1"/>
</dbReference>
<organism evidence="10">
    <name type="scientific">Haloferax sp. CBA1149</name>
    <dbReference type="NCBI Taxonomy" id="2650753"/>
    <lineage>
        <taxon>Archaea</taxon>
        <taxon>Methanobacteriati</taxon>
        <taxon>Methanobacteriota</taxon>
        <taxon>Stenosarchaea group</taxon>
        <taxon>Halobacteria</taxon>
        <taxon>Halobacteriales</taxon>
        <taxon>Haloferacaceae</taxon>
        <taxon>Haloferax</taxon>
    </lineage>
</organism>
<comment type="cofactor">
    <cofactor evidence="5 7">
        <name>FAD</name>
        <dbReference type="ChEBI" id="CHEBI:57692"/>
    </cofactor>
    <text evidence="5 7">Binds 1 FAD per subunit.</text>
</comment>
<evidence type="ECO:0000256" key="5">
    <source>
        <dbReference type="PIRSR" id="PIRSR602081-1"/>
    </source>
</evidence>
<dbReference type="Pfam" id="PF00875">
    <property type="entry name" value="DNA_photolyase"/>
    <property type="match status" value="1"/>
</dbReference>
<dbReference type="Gene3D" id="3.40.50.620">
    <property type="entry name" value="HUPs"/>
    <property type="match status" value="1"/>
</dbReference>
<dbReference type="Pfam" id="PF03441">
    <property type="entry name" value="FAD_binding_7"/>
    <property type="match status" value="1"/>
</dbReference>
<dbReference type="Gene3D" id="1.10.579.10">
    <property type="entry name" value="DNA Cyclobutane Dipyrimidine Photolyase, subunit A, domain 3"/>
    <property type="match status" value="1"/>
</dbReference>
<name>A0A643K079_9EURY</name>
<dbReference type="GO" id="GO:0003677">
    <property type="term" value="F:DNA binding"/>
    <property type="evidence" value="ECO:0007669"/>
    <property type="project" value="TreeGrafter"/>
</dbReference>
<dbReference type="PANTHER" id="PTHR11455">
    <property type="entry name" value="CRYPTOCHROME"/>
    <property type="match status" value="1"/>
</dbReference>
<dbReference type="InterPro" id="IPR036134">
    <property type="entry name" value="Crypto/Photolyase_FAD-like_sf"/>
</dbReference>
<feature type="site" description="Electron transfer via tryptophanyl radical" evidence="6">
    <location>
        <position position="402"/>
    </location>
</feature>
<feature type="site" description="Electron transfer via tryptophanyl radical" evidence="6">
    <location>
        <position position="326"/>
    </location>
</feature>
<dbReference type="NCBIfam" id="TIGR02765">
    <property type="entry name" value="crypto_DASH"/>
    <property type="match status" value="1"/>
</dbReference>
<dbReference type="GO" id="GO:0003904">
    <property type="term" value="F:deoxyribodipyrimidine photo-lyase activity"/>
    <property type="evidence" value="ECO:0007669"/>
    <property type="project" value="TreeGrafter"/>
</dbReference>
<protein>
    <recommendedName>
        <fullName evidence="7">Cryptochrome DASH</fullName>
    </recommendedName>
</protein>
<keyword evidence="4 7" id="KW-0157">Chromophore</keyword>
<evidence type="ECO:0000313" key="10">
    <source>
        <dbReference type="EMBL" id="KAB1188162.1"/>
    </source>
</evidence>
<feature type="domain" description="Photolyase/cryptochrome alpha/beta" evidence="9">
    <location>
        <begin position="4"/>
        <end position="143"/>
    </location>
</feature>
<evidence type="ECO:0000256" key="2">
    <source>
        <dbReference type="ARBA" id="ARBA00022630"/>
    </source>
</evidence>
<keyword evidence="2 5" id="KW-0285">Flavoprotein</keyword>
<dbReference type="PANTHER" id="PTHR11455:SF22">
    <property type="entry name" value="CRYPTOCHROME DASH"/>
    <property type="match status" value="1"/>
</dbReference>
<evidence type="ECO:0000256" key="3">
    <source>
        <dbReference type="ARBA" id="ARBA00022827"/>
    </source>
</evidence>
<feature type="site" description="Electron transfer via tryptophanyl radical" evidence="6">
    <location>
        <position position="379"/>
    </location>
</feature>
<keyword evidence="3 5" id="KW-0274">FAD</keyword>
<feature type="binding site" evidence="5">
    <location>
        <begin position="392"/>
        <end position="394"/>
    </location>
    <ligand>
        <name>FAD</name>
        <dbReference type="ChEBI" id="CHEBI:57692"/>
    </ligand>
</feature>
<proteinExistence type="inferred from homology"/>
<feature type="binding site" evidence="5">
    <location>
        <position position="241"/>
    </location>
    <ligand>
        <name>FAD</name>
        <dbReference type="ChEBI" id="CHEBI:57692"/>
    </ligand>
</feature>
<comment type="similarity">
    <text evidence="1 7">Belongs to the DNA photolyase class-1 family.</text>
</comment>
<dbReference type="GO" id="GO:0000719">
    <property type="term" value="P:photoreactive repair"/>
    <property type="evidence" value="ECO:0007669"/>
    <property type="project" value="TreeGrafter"/>
</dbReference>
<evidence type="ECO:0000256" key="1">
    <source>
        <dbReference type="ARBA" id="ARBA00005862"/>
    </source>
</evidence>
<dbReference type="InterPro" id="IPR014729">
    <property type="entry name" value="Rossmann-like_a/b/a_fold"/>
</dbReference>
<dbReference type="InterPro" id="IPR006050">
    <property type="entry name" value="DNA_photolyase_N"/>
</dbReference>
<dbReference type="InterPro" id="IPR014133">
    <property type="entry name" value="Cry_DASH"/>
</dbReference>
<dbReference type="InterPro" id="IPR036155">
    <property type="entry name" value="Crypto/Photolyase_N_sf"/>
</dbReference>
<evidence type="ECO:0000256" key="8">
    <source>
        <dbReference type="SAM" id="MobiDB-lite"/>
    </source>
</evidence>
<feature type="region of interest" description="Disordered" evidence="8">
    <location>
        <begin position="174"/>
        <end position="196"/>
    </location>
</feature>
<dbReference type="EMBL" id="VZUS01000001">
    <property type="protein sequence ID" value="KAB1188162.1"/>
    <property type="molecule type" value="Genomic_DNA"/>
</dbReference>
<evidence type="ECO:0000259" key="9">
    <source>
        <dbReference type="PROSITE" id="PS51645"/>
    </source>
</evidence>
<dbReference type="InterPro" id="IPR002081">
    <property type="entry name" value="Cryptochrome/DNA_photolyase_1"/>
</dbReference>
<dbReference type="GO" id="GO:0071949">
    <property type="term" value="F:FAD binding"/>
    <property type="evidence" value="ECO:0007669"/>
    <property type="project" value="TreeGrafter"/>
</dbReference>
<dbReference type="AlphaFoldDB" id="A0A643K079"/>
<evidence type="ECO:0000256" key="7">
    <source>
        <dbReference type="RuleBase" id="RU367151"/>
    </source>
</evidence>
<comment type="caution">
    <text evidence="10">The sequence shown here is derived from an EMBL/GenBank/DDBJ whole genome shotgun (WGS) entry which is preliminary data.</text>
</comment>
<feature type="binding site" evidence="5">
    <location>
        <begin position="294"/>
        <end position="301"/>
    </location>
    <ligand>
        <name>FAD</name>
        <dbReference type="ChEBI" id="CHEBI:57692"/>
    </ligand>
</feature>